<keyword evidence="3" id="KW-1185">Reference proteome</keyword>
<evidence type="ECO:0000256" key="1">
    <source>
        <dbReference type="SAM" id="MobiDB-lite"/>
    </source>
</evidence>
<gene>
    <name evidence="2" type="ORF">VKT23_012662</name>
</gene>
<evidence type="ECO:0000313" key="3">
    <source>
        <dbReference type="Proteomes" id="UP001498398"/>
    </source>
</evidence>
<name>A0ABR1J8E8_9AGAR</name>
<dbReference type="Proteomes" id="UP001498398">
    <property type="component" value="Unassembled WGS sequence"/>
</dbReference>
<sequence length="325" mass="36526">MNFHNLQMVLKRENDDEDTILHVNKRPRREAADEAQEQMTATLGPGGYLNNATSDTQYFGFSQSSGLPTKVEDETQVQYGFQDNDLYDEQSQVVNECYEEYEPQSQVVSEYDLLDDYCEESKVMPKDDLPETIVKSPEQPRHNPPSNTPPASIPPPAASRLDLDSMKAEDTESQAALSSASDERLLGLGTSNEEKLDAALRIKYAGENLVYRLLEKRENREGMKDCWALLRDGVGDDAARGALCFLVHKAGMPSDGLRKANPLCQGFIVVASYMIRIANELIKYGGQSKDIRVMRSMIADGRALMDLTEELLDIEEETRCWIEKI</sequence>
<feature type="compositionally biased region" description="Pro residues" evidence="1">
    <location>
        <begin position="142"/>
        <end position="157"/>
    </location>
</feature>
<dbReference type="EMBL" id="JBANRG010000031">
    <property type="protein sequence ID" value="KAK7451320.1"/>
    <property type="molecule type" value="Genomic_DNA"/>
</dbReference>
<feature type="region of interest" description="Disordered" evidence="1">
    <location>
        <begin position="123"/>
        <end position="159"/>
    </location>
</feature>
<protein>
    <recommendedName>
        <fullName evidence="4">WAPL domain-containing protein</fullName>
    </recommendedName>
</protein>
<proteinExistence type="predicted"/>
<reference evidence="2 3" key="1">
    <citation type="submission" date="2024-01" db="EMBL/GenBank/DDBJ databases">
        <title>A draft genome for the cacao thread blight pathogen Marasmiellus scandens.</title>
        <authorList>
            <person name="Baruah I.K."/>
            <person name="Leung J."/>
            <person name="Bukari Y."/>
            <person name="Amoako-Attah I."/>
            <person name="Meinhardt L.W."/>
            <person name="Bailey B.A."/>
            <person name="Cohen S.P."/>
        </authorList>
    </citation>
    <scope>NUCLEOTIDE SEQUENCE [LARGE SCALE GENOMIC DNA]</scope>
    <source>
        <strain evidence="2 3">GH-19</strain>
    </source>
</reference>
<comment type="caution">
    <text evidence="2">The sequence shown here is derived from an EMBL/GenBank/DDBJ whole genome shotgun (WGS) entry which is preliminary data.</text>
</comment>
<accession>A0ABR1J8E8</accession>
<organism evidence="2 3">
    <name type="scientific">Marasmiellus scandens</name>
    <dbReference type="NCBI Taxonomy" id="2682957"/>
    <lineage>
        <taxon>Eukaryota</taxon>
        <taxon>Fungi</taxon>
        <taxon>Dikarya</taxon>
        <taxon>Basidiomycota</taxon>
        <taxon>Agaricomycotina</taxon>
        <taxon>Agaricomycetes</taxon>
        <taxon>Agaricomycetidae</taxon>
        <taxon>Agaricales</taxon>
        <taxon>Marasmiineae</taxon>
        <taxon>Omphalotaceae</taxon>
        <taxon>Marasmiellus</taxon>
    </lineage>
</organism>
<evidence type="ECO:0000313" key="2">
    <source>
        <dbReference type="EMBL" id="KAK7451320.1"/>
    </source>
</evidence>
<evidence type="ECO:0008006" key="4">
    <source>
        <dbReference type="Google" id="ProtNLM"/>
    </source>
</evidence>